<dbReference type="Pfam" id="PF02604">
    <property type="entry name" value="PhdYeFM_antitox"/>
    <property type="match status" value="1"/>
</dbReference>
<dbReference type="RefSeq" id="WP_119778152.1">
    <property type="nucleotide sequence ID" value="NZ_QYUK01000011.1"/>
</dbReference>
<evidence type="ECO:0000313" key="3">
    <source>
        <dbReference type="EMBL" id="RJF87513.1"/>
    </source>
</evidence>
<gene>
    <name evidence="3" type="ORF">D3874_11190</name>
</gene>
<dbReference type="InterPro" id="IPR006442">
    <property type="entry name" value="Antitoxin_Phd/YefM"/>
</dbReference>
<evidence type="ECO:0000256" key="2">
    <source>
        <dbReference type="RuleBase" id="RU362080"/>
    </source>
</evidence>
<name>A0A418WBV0_9PROT</name>
<dbReference type="OrthoDB" id="72009at2"/>
<organism evidence="3 4">
    <name type="scientific">Oleomonas cavernae</name>
    <dbReference type="NCBI Taxonomy" id="2320859"/>
    <lineage>
        <taxon>Bacteria</taxon>
        <taxon>Pseudomonadati</taxon>
        <taxon>Pseudomonadota</taxon>
        <taxon>Alphaproteobacteria</taxon>
        <taxon>Acetobacterales</taxon>
        <taxon>Acetobacteraceae</taxon>
        <taxon>Oleomonas</taxon>
    </lineage>
</organism>
<dbReference type="InterPro" id="IPR036165">
    <property type="entry name" value="YefM-like_sf"/>
</dbReference>
<dbReference type="Proteomes" id="UP000284605">
    <property type="component" value="Unassembled WGS sequence"/>
</dbReference>
<dbReference type="EMBL" id="QYUK01000011">
    <property type="protein sequence ID" value="RJF87513.1"/>
    <property type="molecule type" value="Genomic_DNA"/>
</dbReference>
<proteinExistence type="inferred from homology"/>
<comment type="caution">
    <text evidence="3">The sequence shown here is derived from an EMBL/GenBank/DDBJ whole genome shotgun (WGS) entry which is preliminary data.</text>
</comment>
<dbReference type="Gene3D" id="3.40.1620.10">
    <property type="entry name" value="YefM-like domain"/>
    <property type="match status" value="1"/>
</dbReference>
<evidence type="ECO:0000313" key="4">
    <source>
        <dbReference type="Proteomes" id="UP000284605"/>
    </source>
</evidence>
<reference evidence="3 4" key="1">
    <citation type="submission" date="2018-09" db="EMBL/GenBank/DDBJ databases">
        <authorList>
            <person name="Zhu H."/>
        </authorList>
    </citation>
    <scope>NUCLEOTIDE SEQUENCE [LARGE SCALE GENOMIC DNA]</scope>
    <source>
        <strain evidence="3 4">K1W22B-8</strain>
    </source>
</reference>
<comment type="similarity">
    <text evidence="1 2">Belongs to the phD/YefM antitoxin family.</text>
</comment>
<comment type="function">
    <text evidence="2">Antitoxin component of a type II toxin-antitoxin (TA) system.</text>
</comment>
<evidence type="ECO:0000256" key="1">
    <source>
        <dbReference type="ARBA" id="ARBA00009981"/>
    </source>
</evidence>
<dbReference type="AlphaFoldDB" id="A0A418WBV0"/>
<sequence length="85" mass="9224">MPTTTISSRDFNQDIGRAKRAADDGPVIITDRGQPAYVLLRHDAYSKLTGGGPSIRELLDQPGIEDIDFDPPKWGTGIFKPADLG</sequence>
<protein>
    <recommendedName>
        <fullName evidence="2">Antitoxin</fullName>
    </recommendedName>
</protein>
<keyword evidence="4" id="KW-1185">Reference proteome</keyword>
<accession>A0A418WBV0</accession>
<dbReference type="SUPFAM" id="SSF143120">
    <property type="entry name" value="YefM-like"/>
    <property type="match status" value="1"/>
</dbReference>